<sequence length="154" mass="16981">MGAFESNPFMHTGFTGSLYSIIPETAKVTEPQSEAEPPRREWQMTLILKSSMVSAHARADSYLRDFDPVCSATASNMSLPGLQSWPEPHHWETCHESCPVCENTGAAAVINDTYHTQYHCKGTLVGDAGDASATAQIDRSVQQRNRRHHTGTYA</sequence>
<reference evidence="2" key="1">
    <citation type="journal article" date="2011" name="Nat. Commun.">
        <title>Effector diversification within compartments of the Leptosphaeria maculans genome affected by Repeat-Induced Point mutations.</title>
        <authorList>
            <person name="Rouxel T."/>
            <person name="Grandaubert J."/>
            <person name="Hane J.K."/>
            <person name="Hoede C."/>
            <person name="van de Wouw A.P."/>
            <person name="Couloux A."/>
            <person name="Dominguez V."/>
            <person name="Anthouard V."/>
            <person name="Bally P."/>
            <person name="Bourras S."/>
            <person name="Cozijnsen A.J."/>
            <person name="Ciuffetti L.M."/>
            <person name="Degrave A."/>
            <person name="Dilmaghani A."/>
            <person name="Duret L."/>
            <person name="Fudal I."/>
            <person name="Goodwin S.B."/>
            <person name="Gout L."/>
            <person name="Glaser N."/>
            <person name="Linglin J."/>
            <person name="Kema G.H.J."/>
            <person name="Lapalu N."/>
            <person name="Lawrence C.B."/>
            <person name="May K."/>
            <person name="Meyer M."/>
            <person name="Ollivier B."/>
            <person name="Poulain J."/>
            <person name="Schoch C.L."/>
            <person name="Simon A."/>
            <person name="Spatafora J.W."/>
            <person name="Stachowiak A."/>
            <person name="Turgeon B.G."/>
            <person name="Tyler B.M."/>
            <person name="Vincent D."/>
            <person name="Weissenbach J."/>
            <person name="Amselem J."/>
            <person name="Quesneville H."/>
            <person name="Oliver R.P."/>
            <person name="Wincker P."/>
            <person name="Balesdent M.-H."/>
            <person name="Howlett B.J."/>
        </authorList>
    </citation>
    <scope>NUCLEOTIDE SEQUENCE [LARGE SCALE GENOMIC DNA]</scope>
    <source>
        <strain evidence="2">JN3 / isolate v23.1.3 / race Av1-4-5-6-7-8</strain>
    </source>
</reference>
<evidence type="ECO:0000313" key="2">
    <source>
        <dbReference type="Proteomes" id="UP000002668"/>
    </source>
</evidence>
<dbReference type="Proteomes" id="UP000002668">
    <property type="component" value="Genome"/>
</dbReference>
<proteinExistence type="predicted"/>
<keyword evidence="2" id="KW-1185">Reference proteome</keyword>
<dbReference type="InParanoid" id="E4ZH72"/>
<protein>
    <submittedName>
        <fullName evidence="1">Predicted protein</fullName>
    </submittedName>
</protein>
<gene>
    <name evidence="1" type="ORF">LEMA_P056760.1</name>
</gene>
<dbReference type="VEuPathDB" id="FungiDB:LEMA_P056760.1"/>
<evidence type="ECO:0000313" key="1">
    <source>
        <dbReference type="EMBL" id="CBX90642.1"/>
    </source>
</evidence>
<accession>E4ZH72</accession>
<name>E4ZH72_LEPMJ</name>
<dbReference type="HOGENOM" id="CLU_1704531_0_0_1"/>
<dbReference type="AlphaFoldDB" id="E4ZH72"/>
<organism evidence="2">
    <name type="scientific">Leptosphaeria maculans (strain JN3 / isolate v23.1.3 / race Av1-4-5-6-7-8)</name>
    <name type="common">Blackleg fungus</name>
    <name type="synonym">Phoma lingam</name>
    <dbReference type="NCBI Taxonomy" id="985895"/>
    <lineage>
        <taxon>Eukaryota</taxon>
        <taxon>Fungi</taxon>
        <taxon>Dikarya</taxon>
        <taxon>Ascomycota</taxon>
        <taxon>Pezizomycotina</taxon>
        <taxon>Dothideomycetes</taxon>
        <taxon>Pleosporomycetidae</taxon>
        <taxon>Pleosporales</taxon>
        <taxon>Pleosporineae</taxon>
        <taxon>Leptosphaeriaceae</taxon>
        <taxon>Plenodomus</taxon>
        <taxon>Plenodomus lingam/Leptosphaeria maculans species complex</taxon>
    </lineage>
</organism>
<dbReference type="EMBL" id="FP929065">
    <property type="protein sequence ID" value="CBX90642.1"/>
    <property type="molecule type" value="Genomic_DNA"/>
</dbReference>